<dbReference type="PANTHER" id="PTHR30250:SF10">
    <property type="entry name" value="LIPOPOLYSACCHARIDE BIOSYNTHESIS PROTEIN WZXC"/>
    <property type="match status" value="1"/>
</dbReference>
<feature type="transmembrane region" description="Helical" evidence="7">
    <location>
        <begin position="323"/>
        <end position="344"/>
    </location>
</feature>
<evidence type="ECO:0000313" key="14">
    <source>
        <dbReference type="Proteomes" id="UP000291917"/>
    </source>
</evidence>
<feature type="transmembrane region" description="Helical" evidence="7">
    <location>
        <begin position="82"/>
        <end position="111"/>
    </location>
</feature>
<feature type="transmembrane region" description="Helical" evidence="7">
    <location>
        <begin position="441"/>
        <end position="463"/>
    </location>
</feature>
<dbReference type="STRING" id="483216.BACEGG_03149"/>
<dbReference type="Proteomes" id="UP000283538">
    <property type="component" value="Unassembled WGS sequence"/>
</dbReference>
<keyword evidence="3" id="KW-1003">Cell membrane</keyword>
<sequence>MKESSLKAKTAKGLFWGGVGNGLQQLFNLFFGIFLARLLDASDYGMIGMLAIFSAISSVIQEGGFGAALINKEKITQEDCNAVFWFSLSAGFCLYILLFLSAPFIAGFYGIPELAPLSRFMFLGFLIGCTGTVHGAIFTKRLMIKEKIHINLIALFCSGCIGLAMAYCGMAYWAIATQQVSYMLLMVSMLWYKSPWKPTLQFSAAPLKEMLPFSIKIAFTNIFNQINQNILTVLMGKYYTSRQVGYYTQGNKWMMMGSSLVTSMVTNVAQPVLIQVSSEVERQKNVFRKMLRFVSFISFPAMLGLALIAPELITITITDKWQASVRILQLLCVWGAVIPINSLYSNMIISRGQSQVYMWNTVALGILQILALIFMSRYGIFAMLATFTTINVMWLGIWNAFARKSIGLQYSEMLKDLLPFLMAAIATTTVTYVLTQNITNPYMSLACKTALAVLLYATIMWAGKSVIFKESIRYILKRESK</sequence>
<dbReference type="Proteomes" id="UP000335496">
    <property type="component" value="Unassembled WGS sequence"/>
</dbReference>
<feature type="transmembrane region" description="Helical" evidence="7">
    <location>
        <begin position="380"/>
        <end position="401"/>
    </location>
</feature>
<dbReference type="RefSeq" id="WP_004291622.1">
    <property type="nucleotide sequence ID" value="NZ_CABKNQ010000017.1"/>
</dbReference>
<evidence type="ECO:0000313" key="12">
    <source>
        <dbReference type="Proteomes" id="UP000254424"/>
    </source>
</evidence>
<dbReference type="EMBL" id="UFSX01000002">
    <property type="protein sequence ID" value="SUV43071.1"/>
    <property type="molecule type" value="Genomic_DNA"/>
</dbReference>
<dbReference type="Proteomes" id="UP000291917">
    <property type="component" value="Unassembled WGS sequence"/>
</dbReference>
<feature type="transmembrane region" description="Helical" evidence="7">
    <location>
        <begin position="47"/>
        <end position="70"/>
    </location>
</feature>
<dbReference type="CDD" id="cd13127">
    <property type="entry name" value="MATE_tuaB_like"/>
    <property type="match status" value="1"/>
</dbReference>
<dbReference type="EMBL" id="QSLA01000008">
    <property type="protein sequence ID" value="RHF08985.1"/>
    <property type="molecule type" value="Genomic_DNA"/>
</dbReference>
<feature type="transmembrane region" description="Helical" evidence="7">
    <location>
        <begin position="14"/>
        <end position="35"/>
    </location>
</feature>
<dbReference type="AlphaFoldDB" id="A0A380Z8T4"/>
<evidence type="ECO:0000313" key="15">
    <source>
        <dbReference type="Proteomes" id="UP000335496"/>
    </source>
</evidence>
<evidence type="ECO:0000256" key="7">
    <source>
        <dbReference type="SAM" id="Phobius"/>
    </source>
</evidence>
<name>A0A380Z8T4_9BACE</name>
<accession>A0A380Z8T4</accession>
<evidence type="ECO:0000313" key="11">
    <source>
        <dbReference type="EMBL" id="SUV43071.1"/>
    </source>
</evidence>
<feature type="transmembrane region" description="Helical" evidence="7">
    <location>
        <begin position="356"/>
        <end position="374"/>
    </location>
</feature>
<evidence type="ECO:0000256" key="4">
    <source>
        <dbReference type="ARBA" id="ARBA00022692"/>
    </source>
</evidence>
<dbReference type="InterPro" id="IPR050833">
    <property type="entry name" value="Poly_Biosynth_Transport"/>
</dbReference>
<feature type="transmembrane region" description="Helical" evidence="7">
    <location>
        <begin position="293"/>
        <end position="317"/>
    </location>
</feature>
<dbReference type="GO" id="GO:0005886">
    <property type="term" value="C:plasma membrane"/>
    <property type="evidence" value="ECO:0007669"/>
    <property type="project" value="UniProtKB-SubCell"/>
</dbReference>
<evidence type="ECO:0000313" key="10">
    <source>
        <dbReference type="EMBL" id="RYT77284.1"/>
    </source>
</evidence>
<evidence type="ECO:0000256" key="6">
    <source>
        <dbReference type="ARBA" id="ARBA00023136"/>
    </source>
</evidence>
<keyword evidence="15" id="KW-1185">Reference proteome</keyword>
<organism evidence="11 12">
    <name type="scientific">Bacteroides eggerthii</name>
    <dbReference type="NCBI Taxonomy" id="28111"/>
    <lineage>
        <taxon>Bacteria</taxon>
        <taxon>Pseudomonadati</taxon>
        <taxon>Bacteroidota</taxon>
        <taxon>Bacteroidia</taxon>
        <taxon>Bacteroidales</taxon>
        <taxon>Bacteroidaceae</taxon>
        <taxon>Bacteroides</taxon>
    </lineage>
</organism>
<dbReference type="GeneID" id="93069216"/>
<feature type="transmembrane region" description="Helical" evidence="7">
    <location>
        <begin position="117"/>
        <end position="138"/>
    </location>
</feature>
<reference evidence="10 14" key="4">
    <citation type="journal article" date="2019" name="Science, e1252229">
        <title>Invertible promoters mediate bacterial phase variation, antibiotic resistance, and host adaptation in the gut.</title>
        <authorList>
            <person name="Jiang X."/>
            <person name="Hall A.B."/>
            <person name="Arthur T.D."/>
            <person name="Plichta D.R."/>
            <person name="Covington C.T."/>
            <person name="Poyet M."/>
            <person name="Crothers J."/>
            <person name="Moses P.L."/>
            <person name="Tolonen A.C."/>
            <person name="Vlamakis H."/>
            <person name="Alm E.J."/>
            <person name="Xavier R.J."/>
        </authorList>
    </citation>
    <scope>NUCLEOTIDE SEQUENCE [LARGE SCALE GENOMIC DNA]</scope>
    <source>
        <strain evidence="10">Bj_0095</strain>
        <strain evidence="14">bj_0095</strain>
    </source>
</reference>
<dbReference type="EMBL" id="RCXL01000004">
    <property type="protein sequence ID" value="RYT77284.1"/>
    <property type="molecule type" value="Genomic_DNA"/>
</dbReference>
<reference evidence="8 15" key="3">
    <citation type="journal article" date="2019" name="Nat. Med.">
        <title>A library of human gut bacterial isolates paired with longitudinal multiomics data enables mechanistic microbiome research.</title>
        <authorList>
            <person name="Poyet M."/>
            <person name="Groussin M."/>
            <person name="Gibbons S.M."/>
            <person name="Avila-Pacheco J."/>
            <person name="Jiang X."/>
            <person name="Kearney S.M."/>
            <person name="Perrotta A.R."/>
            <person name="Berdy B."/>
            <person name="Zhao S."/>
            <person name="Lieberman T.D."/>
            <person name="Swanson P.K."/>
            <person name="Smith M."/>
            <person name="Roesemann S."/>
            <person name="Alexander J.E."/>
            <person name="Rich S.A."/>
            <person name="Livny J."/>
            <person name="Vlamakis H."/>
            <person name="Clish C."/>
            <person name="Bullock K."/>
            <person name="Deik A."/>
            <person name="Scott J."/>
            <person name="Pierce K.A."/>
            <person name="Xavier R.J."/>
            <person name="Alm E.J."/>
        </authorList>
    </citation>
    <scope>NUCLEOTIDE SEQUENCE [LARGE SCALE GENOMIC DNA]</scope>
    <source>
        <strain evidence="8 15">BIOML-A1</strain>
    </source>
</reference>
<dbReference type="Pfam" id="PF13440">
    <property type="entry name" value="Polysacc_synt_3"/>
    <property type="match status" value="1"/>
</dbReference>
<evidence type="ECO:0000313" key="13">
    <source>
        <dbReference type="Proteomes" id="UP000283538"/>
    </source>
</evidence>
<dbReference type="PANTHER" id="PTHR30250">
    <property type="entry name" value="PST FAMILY PREDICTED COLANIC ACID TRANSPORTER"/>
    <property type="match status" value="1"/>
</dbReference>
<keyword evidence="4 7" id="KW-0812">Transmembrane</keyword>
<evidence type="ECO:0000256" key="1">
    <source>
        <dbReference type="ARBA" id="ARBA00004651"/>
    </source>
</evidence>
<evidence type="ECO:0000313" key="8">
    <source>
        <dbReference type="EMBL" id="KAA5275956.1"/>
    </source>
</evidence>
<reference evidence="9 13" key="2">
    <citation type="submission" date="2018-08" db="EMBL/GenBank/DDBJ databases">
        <title>A genome reference for cultivated species of the human gut microbiota.</title>
        <authorList>
            <person name="Zou Y."/>
            <person name="Xue W."/>
            <person name="Luo G."/>
        </authorList>
    </citation>
    <scope>NUCLEOTIDE SEQUENCE [LARGE SCALE GENOMIC DNA]</scope>
    <source>
        <strain evidence="9 13">AM26-26AC</strain>
    </source>
</reference>
<evidence type="ECO:0000313" key="9">
    <source>
        <dbReference type="EMBL" id="RHF08985.1"/>
    </source>
</evidence>
<evidence type="ECO:0000256" key="3">
    <source>
        <dbReference type="ARBA" id="ARBA00022475"/>
    </source>
</evidence>
<gene>
    <name evidence="11" type="primary">wzxC_3</name>
    <name evidence="9" type="ORF">DW701_09045</name>
    <name evidence="10" type="ORF">EAJ03_04510</name>
    <name evidence="8" type="ORF">F2Z23_04510</name>
    <name evidence="11" type="ORF">NCTC11155_02460</name>
</gene>
<proteinExistence type="inferred from homology"/>
<comment type="subcellular location">
    <subcellularLocation>
        <location evidence="1">Cell membrane</location>
        <topology evidence="1">Multi-pass membrane protein</topology>
    </subcellularLocation>
</comment>
<evidence type="ECO:0000256" key="5">
    <source>
        <dbReference type="ARBA" id="ARBA00022989"/>
    </source>
</evidence>
<feature type="transmembrane region" description="Helical" evidence="7">
    <location>
        <begin position="150"/>
        <end position="167"/>
    </location>
</feature>
<keyword evidence="5 7" id="KW-1133">Transmembrane helix</keyword>
<dbReference type="Proteomes" id="UP000254424">
    <property type="component" value="Unassembled WGS sequence"/>
</dbReference>
<feature type="transmembrane region" description="Helical" evidence="7">
    <location>
        <begin position="413"/>
        <end position="435"/>
    </location>
</feature>
<reference evidence="11 12" key="1">
    <citation type="submission" date="2018-06" db="EMBL/GenBank/DDBJ databases">
        <authorList>
            <consortium name="Pathogen Informatics"/>
            <person name="Doyle S."/>
        </authorList>
    </citation>
    <scope>NUCLEOTIDE SEQUENCE [LARGE SCALE GENOMIC DNA]</scope>
    <source>
        <strain evidence="11 12">NCTC11155</strain>
    </source>
</reference>
<dbReference type="OrthoDB" id="9770347at2"/>
<comment type="similarity">
    <text evidence="2">Belongs to the polysaccharide synthase family.</text>
</comment>
<evidence type="ECO:0000256" key="2">
    <source>
        <dbReference type="ARBA" id="ARBA00007430"/>
    </source>
</evidence>
<protein>
    <submittedName>
        <fullName evidence="8">Lipopolysaccharide biosynthesis protein</fullName>
    </submittedName>
    <submittedName>
        <fullName evidence="11">Putative O-antigen repeat unit transporter</fullName>
    </submittedName>
</protein>
<keyword evidence="6 7" id="KW-0472">Membrane</keyword>
<dbReference type="EMBL" id="VVZX01000004">
    <property type="protein sequence ID" value="KAA5275956.1"/>
    <property type="molecule type" value="Genomic_DNA"/>
</dbReference>